<keyword evidence="2 3" id="KW-0436">Ligase</keyword>
<keyword evidence="4" id="KW-1185">Reference proteome</keyword>
<dbReference type="PANTHER" id="PTHR43201:SF5">
    <property type="entry name" value="MEDIUM-CHAIN ACYL-COA LIGASE ACSF2, MITOCHONDRIAL"/>
    <property type="match status" value="1"/>
</dbReference>
<evidence type="ECO:0000313" key="3">
    <source>
        <dbReference type="EMBL" id="RIH74115.1"/>
    </source>
</evidence>
<dbReference type="EMBL" id="QXDL01000462">
    <property type="protein sequence ID" value="RIH74115.1"/>
    <property type="molecule type" value="Genomic_DNA"/>
</dbReference>
<dbReference type="PANTHER" id="PTHR43201">
    <property type="entry name" value="ACYL-COA SYNTHETASE"/>
    <property type="match status" value="1"/>
</dbReference>
<dbReference type="Proteomes" id="UP000265715">
    <property type="component" value="Unassembled WGS sequence"/>
</dbReference>
<sequence>MPQVRLRVLPDRFGEPLPYACEAELLAGALPPGEPGEIVVSGGHVLGGYLGGVGDAETKWRDPATGTVWHRTGDAGYFDAQGRLWLLGRCSARAGDLYPFAVEVAAQFFPGVERAALAGCGERRVLFVEWRGTPDAAGLAGALEWAGLHEVRPVARIPLDSRLGTKVDYPKLRGMCRERR</sequence>
<evidence type="ECO:0000313" key="4">
    <source>
        <dbReference type="Proteomes" id="UP000265715"/>
    </source>
</evidence>
<dbReference type="SUPFAM" id="SSF56801">
    <property type="entry name" value="Acetyl-CoA synthetase-like"/>
    <property type="match status" value="1"/>
</dbReference>
<dbReference type="GO" id="GO:0006631">
    <property type="term" value="P:fatty acid metabolic process"/>
    <property type="evidence" value="ECO:0007669"/>
    <property type="project" value="TreeGrafter"/>
</dbReference>
<dbReference type="AlphaFoldDB" id="A0A399DPB1"/>
<protein>
    <submittedName>
        <fullName evidence="3">2-succinylbenzoate--CoA ligase</fullName>
        <ecNumber evidence="3">6.2.1.26</ecNumber>
    </submittedName>
</protein>
<dbReference type="GO" id="GO:0031956">
    <property type="term" value="F:medium-chain fatty acid-CoA ligase activity"/>
    <property type="evidence" value="ECO:0007669"/>
    <property type="project" value="TreeGrafter"/>
</dbReference>
<reference evidence="3 4" key="1">
    <citation type="submission" date="2018-08" db="EMBL/GenBank/DDBJ databases">
        <title>Meiothermus terrae DSM 26712 genome sequencing project.</title>
        <authorList>
            <person name="Da Costa M.S."/>
            <person name="Albuquerque L."/>
            <person name="Raposo P."/>
            <person name="Froufe H.J.C."/>
            <person name="Barroso C.S."/>
            <person name="Egas C."/>
        </authorList>
    </citation>
    <scope>NUCLEOTIDE SEQUENCE [LARGE SCALE GENOMIC DNA]</scope>
    <source>
        <strain evidence="3 4">DSM 26712</strain>
    </source>
</reference>
<accession>A0A399DPB1</accession>
<evidence type="ECO:0000256" key="1">
    <source>
        <dbReference type="ARBA" id="ARBA00006432"/>
    </source>
</evidence>
<dbReference type="EC" id="6.2.1.26" evidence="3"/>
<comment type="caution">
    <text evidence="3">The sequence shown here is derived from an EMBL/GenBank/DDBJ whole genome shotgun (WGS) entry which is preliminary data.</text>
</comment>
<gene>
    <name evidence="3" type="primary">menE_2</name>
    <name evidence="3" type="ORF">Mterra_04120</name>
</gene>
<evidence type="ECO:0000256" key="2">
    <source>
        <dbReference type="ARBA" id="ARBA00022598"/>
    </source>
</evidence>
<organism evidence="3 4">
    <name type="scientific">Calidithermus terrae</name>
    <dbReference type="NCBI Taxonomy" id="1408545"/>
    <lineage>
        <taxon>Bacteria</taxon>
        <taxon>Thermotogati</taxon>
        <taxon>Deinococcota</taxon>
        <taxon>Deinococci</taxon>
        <taxon>Thermales</taxon>
        <taxon>Thermaceae</taxon>
        <taxon>Calidithermus</taxon>
    </lineage>
</organism>
<proteinExistence type="inferred from homology"/>
<dbReference type="InterPro" id="IPR042099">
    <property type="entry name" value="ANL_N_sf"/>
</dbReference>
<comment type="similarity">
    <text evidence="1">Belongs to the ATP-dependent AMP-binding enzyme family.</text>
</comment>
<dbReference type="GO" id="GO:0008756">
    <property type="term" value="F:o-succinylbenzoate-CoA ligase activity"/>
    <property type="evidence" value="ECO:0007669"/>
    <property type="project" value="UniProtKB-EC"/>
</dbReference>
<name>A0A399DPB1_9DEIN</name>
<dbReference type="Gene3D" id="3.40.50.12780">
    <property type="entry name" value="N-terminal domain of ligase-like"/>
    <property type="match status" value="1"/>
</dbReference>